<dbReference type="Proteomes" id="UP000236291">
    <property type="component" value="Unassembled WGS sequence"/>
</dbReference>
<feature type="non-terminal residue" evidence="2">
    <location>
        <position position="64"/>
    </location>
</feature>
<organism evidence="2 3">
    <name type="scientific">Trifolium pratense</name>
    <name type="common">Red clover</name>
    <dbReference type="NCBI Taxonomy" id="57577"/>
    <lineage>
        <taxon>Eukaryota</taxon>
        <taxon>Viridiplantae</taxon>
        <taxon>Streptophyta</taxon>
        <taxon>Embryophyta</taxon>
        <taxon>Tracheophyta</taxon>
        <taxon>Spermatophyta</taxon>
        <taxon>Magnoliopsida</taxon>
        <taxon>eudicotyledons</taxon>
        <taxon>Gunneridae</taxon>
        <taxon>Pentapetalae</taxon>
        <taxon>rosids</taxon>
        <taxon>fabids</taxon>
        <taxon>Fabales</taxon>
        <taxon>Fabaceae</taxon>
        <taxon>Papilionoideae</taxon>
        <taxon>50 kb inversion clade</taxon>
        <taxon>NPAAA clade</taxon>
        <taxon>Hologalegina</taxon>
        <taxon>IRL clade</taxon>
        <taxon>Trifolieae</taxon>
        <taxon>Trifolium</taxon>
    </lineage>
</organism>
<accession>A0A2K3KSG2</accession>
<name>A0A2K3KSG2_TRIPR</name>
<reference evidence="2 3" key="2">
    <citation type="journal article" date="2017" name="Front. Plant Sci.">
        <title>Gene Classification and Mining of Molecular Markers Useful in Red Clover (Trifolium pratense) Breeding.</title>
        <authorList>
            <person name="Istvanek J."/>
            <person name="Dluhosova J."/>
            <person name="Dluhos P."/>
            <person name="Patkova L."/>
            <person name="Nedelnik J."/>
            <person name="Repkova J."/>
        </authorList>
    </citation>
    <scope>NUCLEOTIDE SEQUENCE [LARGE SCALE GENOMIC DNA]</scope>
    <source>
        <strain evidence="3">cv. Tatra</strain>
        <tissue evidence="2">Young leaves</tissue>
    </source>
</reference>
<feature type="region of interest" description="Disordered" evidence="1">
    <location>
        <begin position="1"/>
        <end position="20"/>
    </location>
</feature>
<evidence type="ECO:0000313" key="3">
    <source>
        <dbReference type="Proteomes" id="UP000236291"/>
    </source>
</evidence>
<evidence type="ECO:0000256" key="1">
    <source>
        <dbReference type="SAM" id="MobiDB-lite"/>
    </source>
</evidence>
<reference evidence="2 3" key="1">
    <citation type="journal article" date="2014" name="Am. J. Bot.">
        <title>Genome assembly and annotation for red clover (Trifolium pratense; Fabaceae).</title>
        <authorList>
            <person name="Istvanek J."/>
            <person name="Jaros M."/>
            <person name="Krenek A."/>
            <person name="Repkova J."/>
        </authorList>
    </citation>
    <scope>NUCLEOTIDE SEQUENCE [LARGE SCALE GENOMIC DNA]</scope>
    <source>
        <strain evidence="3">cv. Tatra</strain>
        <tissue evidence="2">Young leaves</tissue>
    </source>
</reference>
<proteinExistence type="predicted"/>
<protein>
    <submittedName>
        <fullName evidence="2">Uncharacterized protein</fullName>
    </submittedName>
</protein>
<gene>
    <name evidence="2" type="ORF">L195_g064341</name>
</gene>
<sequence length="64" mass="6879">MEPERRGDSGDPNGGRTRCHARVQRRRVCESDGQRDGACGHVDERFLMQFWGQAGMGGSGGSGG</sequence>
<evidence type="ECO:0000313" key="2">
    <source>
        <dbReference type="EMBL" id="PNX69232.1"/>
    </source>
</evidence>
<comment type="caution">
    <text evidence="2">The sequence shown here is derived from an EMBL/GenBank/DDBJ whole genome shotgun (WGS) entry which is preliminary data.</text>
</comment>
<dbReference type="AlphaFoldDB" id="A0A2K3KSG2"/>
<dbReference type="EMBL" id="ASHM01244478">
    <property type="protein sequence ID" value="PNX69232.1"/>
    <property type="molecule type" value="Genomic_DNA"/>
</dbReference>